<evidence type="ECO:0000259" key="7">
    <source>
        <dbReference type="Pfam" id="PF21982"/>
    </source>
</evidence>
<evidence type="ECO:0000313" key="8">
    <source>
        <dbReference type="EMBL" id="KXI18564.1"/>
    </source>
</evidence>
<accession>A0A135ZAA2</accession>
<name>A0A135ZAA2_GARVA</name>
<dbReference type="InterPro" id="IPR003783">
    <property type="entry name" value="Regulatory_RecX"/>
</dbReference>
<feature type="region of interest" description="Disordered" evidence="6">
    <location>
        <begin position="1"/>
        <end position="26"/>
    </location>
</feature>
<comment type="similarity">
    <text evidence="2 5">Belongs to the RecX family.</text>
</comment>
<dbReference type="RefSeq" id="WP_075523241.1">
    <property type="nucleotide sequence ID" value="NZ_KQ961853.1"/>
</dbReference>
<gene>
    <name evidence="5" type="primary">recX</name>
    <name evidence="8" type="ORF">HMPREF3230_00338</name>
</gene>
<dbReference type="PANTHER" id="PTHR33602">
    <property type="entry name" value="REGULATORY PROTEIN RECX FAMILY PROTEIN"/>
    <property type="match status" value="1"/>
</dbReference>
<dbReference type="GO" id="GO:0005737">
    <property type="term" value="C:cytoplasm"/>
    <property type="evidence" value="ECO:0007669"/>
    <property type="project" value="UniProtKB-SubCell"/>
</dbReference>
<dbReference type="InterPro" id="IPR053926">
    <property type="entry name" value="RecX_HTH_1st"/>
</dbReference>
<dbReference type="PATRIC" id="fig|2702.101.peg.328"/>
<dbReference type="GO" id="GO:0006282">
    <property type="term" value="P:regulation of DNA repair"/>
    <property type="evidence" value="ECO:0007669"/>
    <property type="project" value="UniProtKB-UniRule"/>
</dbReference>
<dbReference type="InterPro" id="IPR036388">
    <property type="entry name" value="WH-like_DNA-bd_sf"/>
</dbReference>
<keyword evidence="4 5" id="KW-0963">Cytoplasm</keyword>
<evidence type="ECO:0000313" key="9">
    <source>
        <dbReference type="Proteomes" id="UP000070505"/>
    </source>
</evidence>
<sequence length="187" mass="21432">MISVENFLRSHKPVNSSSGNKKSIKQVDTSKANDFDSCKEAALRILDYAARSSYDLKNRLLIKGYEENTVDTVVNRLEELHLIDDKRYIQTFIQSCASRMLGEHATRVELQRKGIPLTVSSPLLQEARENGVFEEAAWQLGRKVASRTRNLDLLVRKRRFFSAGARKGHDLSVIKEIYEELFTNNEE</sequence>
<dbReference type="Pfam" id="PF21982">
    <property type="entry name" value="RecX_HTH1"/>
    <property type="match status" value="1"/>
</dbReference>
<comment type="function">
    <text evidence="5">Modulates RecA activity.</text>
</comment>
<dbReference type="HAMAP" id="MF_01114">
    <property type="entry name" value="RecX"/>
    <property type="match status" value="1"/>
</dbReference>
<evidence type="ECO:0000256" key="1">
    <source>
        <dbReference type="ARBA" id="ARBA00004496"/>
    </source>
</evidence>
<dbReference type="Proteomes" id="UP000070505">
    <property type="component" value="Unassembled WGS sequence"/>
</dbReference>
<dbReference type="PANTHER" id="PTHR33602:SF1">
    <property type="entry name" value="REGULATORY PROTEIN RECX FAMILY PROTEIN"/>
    <property type="match status" value="1"/>
</dbReference>
<proteinExistence type="inferred from homology"/>
<evidence type="ECO:0000256" key="3">
    <source>
        <dbReference type="ARBA" id="ARBA00018111"/>
    </source>
</evidence>
<evidence type="ECO:0000256" key="4">
    <source>
        <dbReference type="ARBA" id="ARBA00022490"/>
    </source>
</evidence>
<comment type="subcellular location">
    <subcellularLocation>
        <location evidence="1 5">Cytoplasm</location>
    </subcellularLocation>
</comment>
<feature type="domain" description="RecX first three-helical" evidence="7">
    <location>
        <begin position="38"/>
        <end position="77"/>
    </location>
</feature>
<feature type="compositionally biased region" description="Polar residues" evidence="6">
    <location>
        <begin position="13"/>
        <end position="26"/>
    </location>
</feature>
<evidence type="ECO:0000256" key="6">
    <source>
        <dbReference type="SAM" id="MobiDB-lite"/>
    </source>
</evidence>
<dbReference type="Gene3D" id="1.10.10.10">
    <property type="entry name" value="Winged helix-like DNA-binding domain superfamily/Winged helix DNA-binding domain"/>
    <property type="match status" value="1"/>
</dbReference>
<protein>
    <recommendedName>
        <fullName evidence="3 5">Regulatory protein RecX</fullName>
    </recommendedName>
</protein>
<comment type="caution">
    <text evidence="8">The sequence shown here is derived from an EMBL/GenBank/DDBJ whole genome shotgun (WGS) entry which is preliminary data.</text>
</comment>
<reference evidence="8 9" key="1">
    <citation type="submission" date="2016-02" db="EMBL/GenBank/DDBJ databases">
        <authorList>
            <person name="Wen L."/>
            <person name="He K."/>
            <person name="Yang H."/>
        </authorList>
    </citation>
    <scope>NUCLEOTIDE SEQUENCE [LARGE SCALE GENOMIC DNA]</scope>
    <source>
        <strain evidence="8 9">CMW7778B</strain>
    </source>
</reference>
<dbReference type="EMBL" id="LSRC01000012">
    <property type="protein sequence ID" value="KXI18564.1"/>
    <property type="molecule type" value="Genomic_DNA"/>
</dbReference>
<evidence type="ECO:0000256" key="5">
    <source>
        <dbReference type="HAMAP-Rule" id="MF_01114"/>
    </source>
</evidence>
<dbReference type="AlphaFoldDB" id="A0A135ZAA2"/>
<organism evidence="8 9">
    <name type="scientific">Gardnerella vaginalis</name>
    <dbReference type="NCBI Taxonomy" id="2702"/>
    <lineage>
        <taxon>Bacteria</taxon>
        <taxon>Bacillati</taxon>
        <taxon>Actinomycetota</taxon>
        <taxon>Actinomycetes</taxon>
        <taxon>Bifidobacteriales</taxon>
        <taxon>Bifidobacteriaceae</taxon>
        <taxon>Gardnerella</taxon>
    </lineage>
</organism>
<evidence type="ECO:0000256" key="2">
    <source>
        <dbReference type="ARBA" id="ARBA00009695"/>
    </source>
</evidence>